<dbReference type="EMBL" id="RJVG01000019">
    <property type="protein sequence ID" value="ROR21902.1"/>
    <property type="molecule type" value="Genomic_DNA"/>
</dbReference>
<evidence type="ECO:0000256" key="8">
    <source>
        <dbReference type="PIRNR" id="PIRNR037778"/>
    </source>
</evidence>
<dbReference type="PIRSF" id="PIRSF037778">
    <property type="entry name" value="UCP037778_transp_RibU"/>
    <property type="match status" value="1"/>
</dbReference>
<dbReference type="OrthoDB" id="9809216at2"/>
<evidence type="ECO:0000256" key="7">
    <source>
        <dbReference type="ARBA" id="ARBA00023136"/>
    </source>
</evidence>
<dbReference type="Pfam" id="PF12822">
    <property type="entry name" value="ECF_trnsprt"/>
    <property type="match status" value="1"/>
</dbReference>
<feature type="transmembrane region" description="Helical" evidence="9">
    <location>
        <begin position="125"/>
        <end position="145"/>
    </location>
</feature>
<comment type="function">
    <text evidence="8">Probably a riboflavin-binding protein that interacts with the energy-coupling factor (ECF) ABC-transporter complex.</text>
</comment>
<dbReference type="PANTHER" id="PTHR38438">
    <property type="entry name" value="RIBOFLAVIN TRANSPORTER RIBU"/>
    <property type="match status" value="1"/>
</dbReference>
<sequence>MSTITKTKSREKSSSTFNIRSLTMIGMLSAIAVVLMLFEIPLGFLPSFYKIDLSEVPVLIGSFALGPVAGILIELIKILSNLLIDGTETAGIGELANFLIGCALVIPSSMIYFKKKTRKSAVLGLTAGTLLLIVTGSLLNAYLLLPTYAVAFHMPIDGLIAMGTAVNPAINSMTTFILLAVAPFNLIKGIVVSVITILLYKKLSPIIKGNHTA</sequence>
<dbReference type="Gene3D" id="1.10.1760.20">
    <property type="match status" value="1"/>
</dbReference>
<evidence type="ECO:0000256" key="5">
    <source>
        <dbReference type="ARBA" id="ARBA00022692"/>
    </source>
</evidence>
<dbReference type="PANTHER" id="PTHR38438:SF1">
    <property type="entry name" value="RIBOFLAVIN TRANSPORTER RIBU"/>
    <property type="match status" value="1"/>
</dbReference>
<evidence type="ECO:0000313" key="10">
    <source>
        <dbReference type="EMBL" id="ROR21902.1"/>
    </source>
</evidence>
<dbReference type="InterPro" id="IPR024529">
    <property type="entry name" value="ECF_trnsprt_substrate-spec"/>
</dbReference>
<reference evidence="10 11" key="1">
    <citation type="submission" date="2018-11" db="EMBL/GenBank/DDBJ databases">
        <title>Genomic Encyclopedia of Type Strains, Phase IV (KMG-IV): sequencing the most valuable type-strain genomes for metagenomic binning, comparative biology and taxonomic classification.</title>
        <authorList>
            <person name="Goeker M."/>
        </authorList>
    </citation>
    <scope>NUCLEOTIDE SEQUENCE [LARGE SCALE GENOMIC DNA]</scope>
    <source>
        <strain evidence="10 11">DSM 26537</strain>
    </source>
</reference>
<protein>
    <recommendedName>
        <fullName evidence="8">Riboflavin transporter</fullName>
    </recommendedName>
</protein>
<organism evidence="10 11">
    <name type="scientific">Mobilisporobacter senegalensis</name>
    <dbReference type="NCBI Taxonomy" id="1329262"/>
    <lineage>
        <taxon>Bacteria</taxon>
        <taxon>Bacillati</taxon>
        <taxon>Bacillota</taxon>
        <taxon>Clostridia</taxon>
        <taxon>Lachnospirales</taxon>
        <taxon>Lachnospiraceae</taxon>
        <taxon>Mobilisporobacter</taxon>
    </lineage>
</organism>
<evidence type="ECO:0000256" key="4">
    <source>
        <dbReference type="ARBA" id="ARBA00022475"/>
    </source>
</evidence>
<gene>
    <name evidence="10" type="ORF">EDD66_11911</name>
</gene>
<keyword evidence="5 9" id="KW-0812">Transmembrane</keyword>
<evidence type="ECO:0000256" key="1">
    <source>
        <dbReference type="ARBA" id="ARBA00004651"/>
    </source>
</evidence>
<keyword evidence="7 8" id="KW-0472">Membrane</keyword>
<dbReference type="GO" id="GO:0032217">
    <property type="term" value="F:riboflavin transmembrane transporter activity"/>
    <property type="evidence" value="ECO:0007669"/>
    <property type="project" value="UniProtKB-UniRule"/>
</dbReference>
<dbReference type="GO" id="GO:0005886">
    <property type="term" value="C:plasma membrane"/>
    <property type="evidence" value="ECO:0007669"/>
    <property type="project" value="UniProtKB-SubCell"/>
</dbReference>
<dbReference type="Proteomes" id="UP000273083">
    <property type="component" value="Unassembled WGS sequence"/>
</dbReference>
<evidence type="ECO:0000256" key="9">
    <source>
        <dbReference type="SAM" id="Phobius"/>
    </source>
</evidence>
<evidence type="ECO:0000256" key="2">
    <source>
        <dbReference type="ARBA" id="ARBA00005540"/>
    </source>
</evidence>
<keyword evidence="11" id="KW-1185">Reference proteome</keyword>
<feature type="transmembrane region" description="Helical" evidence="9">
    <location>
        <begin position="176"/>
        <end position="200"/>
    </location>
</feature>
<name>A0A3N1XAA2_9FIRM</name>
<dbReference type="AlphaFoldDB" id="A0A3N1XAA2"/>
<proteinExistence type="inferred from homology"/>
<feature type="transmembrane region" description="Helical" evidence="9">
    <location>
        <begin position="21"/>
        <end position="38"/>
    </location>
</feature>
<comment type="subcellular location">
    <subcellularLocation>
        <location evidence="1">Cell membrane</location>
        <topology evidence="1">Multi-pass membrane protein</topology>
    </subcellularLocation>
</comment>
<evidence type="ECO:0000313" key="11">
    <source>
        <dbReference type="Proteomes" id="UP000273083"/>
    </source>
</evidence>
<keyword evidence="3 8" id="KW-0813">Transport</keyword>
<comment type="caution">
    <text evidence="10">The sequence shown here is derived from an EMBL/GenBank/DDBJ whole genome shotgun (WGS) entry which is preliminary data.</text>
</comment>
<evidence type="ECO:0000256" key="6">
    <source>
        <dbReference type="ARBA" id="ARBA00022989"/>
    </source>
</evidence>
<keyword evidence="4 8" id="KW-1003">Cell membrane</keyword>
<feature type="transmembrane region" description="Helical" evidence="9">
    <location>
        <begin position="152"/>
        <end position="170"/>
    </location>
</feature>
<dbReference type="RefSeq" id="WP_123610962.1">
    <property type="nucleotide sequence ID" value="NZ_RJVG01000019.1"/>
</dbReference>
<dbReference type="InterPro" id="IPR025720">
    <property type="entry name" value="RibU"/>
</dbReference>
<feature type="transmembrane region" description="Helical" evidence="9">
    <location>
        <begin position="58"/>
        <end position="83"/>
    </location>
</feature>
<accession>A0A3N1XAA2</accession>
<keyword evidence="6 9" id="KW-1133">Transmembrane helix</keyword>
<evidence type="ECO:0000256" key="3">
    <source>
        <dbReference type="ARBA" id="ARBA00022448"/>
    </source>
</evidence>
<comment type="similarity">
    <text evidence="2 8">Belongs to the prokaryotic riboflavin transporter (P-RFT) (TC 2.A.87) family.</text>
</comment>